<dbReference type="Proteomes" id="UP000231343">
    <property type="component" value="Unassembled WGS sequence"/>
</dbReference>
<reference evidence="2 3" key="1">
    <citation type="submission" date="2017-09" db="EMBL/GenBank/DDBJ databases">
        <title>Depth-based differentiation of microbial function through sediment-hosted aquifers and enrichment of novel symbionts in the deep terrestrial subsurface.</title>
        <authorList>
            <person name="Probst A.J."/>
            <person name="Ladd B."/>
            <person name="Jarett J.K."/>
            <person name="Geller-Mcgrath D.E."/>
            <person name="Sieber C.M."/>
            <person name="Emerson J.B."/>
            <person name="Anantharaman K."/>
            <person name="Thomas B.C."/>
            <person name="Malmstrom R."/>
            <person name="Stieglmeier M."/>
            <person name="Klingl A."/>
            <person name="Woyke T."/>
            <person name="Ryan C.M."/>
            <person name="Banfield J.F."/>
        </authorList>
    </citation>
    <scope>NUCLEOTIDE SEQUENCE [LARGE SCALE GENOMIC DNA]</scope>
    <source>
        <strain evidence="2">CG08_land_8_20_14_0_20_45_16</strain>
    </source>
</reference>
<sequence>MTGVAELVTGRLGRPIKREKAASSFVHVSRDQNTSNKVVLTIASFDSPTEESSRTFTLARPEPNIPIPIQTAIKDDPGAVHFSTLALQTDQEGVVGTSHMFLSFLNVPSIMDGQPMIDAATRGGLIREDGTLLPSRCWLNAFRLSQALGISEEMALRFFSKEMTDLYDTLNSRLQIFFELGAFSGQAQLHLTAYHRFPYSNEFSSGFRGDFQAAEGEVFGYGDIQGEITIEKIQARRQLSLSLKAMDAVLFAHKDARTPLERVDDDGIPFHEEDEAAATASQRRIKEVGTGEWDDID</sequence>
<evidence type="ECO:0000256" key="1">
    <source>
        <dbReference type="SAM" id="MobiDB-lite"/>
    </source>
</evidence>
<dbReference type="AlphaFoldDB" id="A0A2H0XTP1"/>
<name>A0A2H0XTP1_UNCSA</name>
<evidence type="ECO:0000313" key="3">
    <source>
        <dbReference type="Proteomes" id="UP000231343"/>
    </source>
</evidence>
<comment type="caution">
    <text evidence="2">The sequence shown here is derived from an EMBL/GenBank/DDBJ whole genome shotgun (WGS) entry which is preliminary data.</text>
</comment>
<gene>
    <name evidence="2" type="ORF">COT42_08465</name>
</gene>
<proteinExistence type="predicted"/>
<protein>
    <submittedName>
        <fullName evidence="2">Uncharacterized protein</fullName>
    </submittedName>
</protein>
<evidence type="ECO:0000313" key="2">
    <source>
        <dbReference type="EMBL" id="PIS28306.1"/>
    </source>
</evidence>
<organism evidence="2 3">
    <name type="scientific">Candidatus Saganbacteria bacterium CG08_land_8_20_14_0_20_45_16</name>
    <dbReference type="NCBI Taxonomy" id="2014293"/>
    <lineage>
        <taxon>Bacteria</taxon>
        <taxon>Bacillati</taxon>
        <taxon>Saganbacteria</taxon>
    </lineage>
</organism>
<dbReference type="EMBL" id="PEYM01000139">
    <property type="protein sequence ID" value="PIS28306.1"/>
    <property type="molecule type" value="Genomic_DNA"/>
</dbReference>
<feature type="region of interest" description="Disordered" evidence="1">
    <location>
        <begin position="274"/>
        <end position="297"/>
    </location>
</feature>
<accession>A0A2H0XTP1</accession>